<reference evidence="4" key="1">
    <citation type="journal article" date="2015" name="Nature">
        <title>Complex archaea that bridge the gap between prokaryotes and eukaryotes.</title>
        <authorList>
            <person name="Spang A."/>
            <person name="Saw J.H."/>
            <person name="Jorgensen S.L."/>
            <person name="Zaremba-Niedzwiedzka K."/>
            <person name="Martijn J."/>
            <person name="Lind A.E."/>
            <person name="van Eijk R."/>
            <person name="Schleper C."/>
            <person name="Guy L."/>
            <person name="Ettema T.J."/>
        </authorList>
    </citation>
    <scope>NUCLEOTIDE SEQUENCE</scope>
</reference>
<feature type="non-terminal residue" evidence="4">
    <location>
        <position position="441"/>
    </location>
</feature>
<feature type="transmembrane region" description="Helical" evidence="2">
    <location>
        <begin position="70"/>
        <end position="90"/>
    </location>
</feature>
<protein>
    <recommendedName>
        <fullName evidence="3">FtsK alpha domain-containing protein</fullName>
    </recommendedName>
</protein>
<dbReference type="PANTHER" id="PTHR22683">
    <property type="entry name" value="SPORULATION PROTEIN RELATED"/>
    <property type="match status" value="1"/>
</dbReference>
<dbReference type="Gene3D" id="3.30.980.40">
    <property type="match status" value="1"/>
</dbReference>
<dbReference type="EMBL" id="LAZR01034460">
    <property type="protein sequence ID" value="KKL45248.1"/>
    <property type="molecule type" value="Genomic_DNA"/>
</dbReference>
<organism evidence="4">
    <name type="scientific">marine sediment metagenome</name>
    <dbReference type="NCBI Taxonomy" id="412755"/>
    <lineage>
        <taxon>unclassified sequences</taxon>
        <taxon>metagenomes</taxon>
        <taxon>ecological metagenomes</taxon>
    </lineage>
</organism>
<evidence type="ECO:0000256" key="2">
    <source>
        <dbReference type="SAM" id="Phobius"/>
    </source>
</evidence>
<gene>
    <name evidence="4" type="ORF">LCGC14_2357570</name>
</gene>
<name>A0A0F9C7D6_9ZZZZ</name>
<evidence type="ECO:0000259" key="3">
    <source>
        <dbReference type="Pfam" id="PF17854"/>
    </source>
</evidence>
<proteinExistence type="predicted"/>
<feature type="transmembrane region" description="Helical" evidence="2">
    <location>
        <begin position="102"/>
        <end position="124"/>
    </location>
</feature>
<feature type="compositionally biased region" description="Acidic residues" evidence="1">
    <location>
        <begin position="251"/>
        <end position="275"/>
    </location>
</feature>
<dbReference type="InterPro" id="IPR041027">
    <property type="entry name" value="FtsK_alpha"/>
</dbReference>
<dbReference type="Pfam" id="PF17854">
    <property type="entry name" value="FtsK_alpha"/>
    <property type="match status" value="2"/>
</dbReference>
<evidence type="ECO:0000256" key="1">
    <source>
        <dbReference type="SAM" id="MobiDB-lite"/>
    </source>
</evidence>
<feature type="region of interest" description="Disordered" evidence="1">
    <location>
        <begin position="1"/>
        <end position="35"/>
    </location>
</feature>
<comment type="caution">
    <text evidence="4">The sequence shown here is derived from an EMBL/GenBank/DDBJ whole genome shotgun (WGS) entry which is preliminary data.</text>
</comment>
<feature type="transmembrane region" description="Helical" evidence="2">
    <location>
        <begin position="42"/>
        <end position="64"/>
    </location>
</feature>
<keyword evidence="2" id="KW-0812">Transmembrane</keyword>
<feature type="transmembrane region" description="Helical" evidence="2">
    <location>
        <begin position="144"/>
        <end position="170"/>
    </location>
</feature>
<keyword evidence="2" id="KW-0472">Membrane</keyword>
<feature type="domain" description="FtsK alpha" evidence="3">
    <location>
        <begin position="391"/>
        <end position="437"/>
    </location>
</feature>
<feature type="region of interest" description="Disordered" evidence="1">
    <location>
        <begin position="211"/>
        <end position="304"/>
    </location>
</feature>
<accession>A0A0F9C7D6</accession>
<dbReference type="InterPro" id="IPR050206">
    <property type="entry name" value="FtsK/SpoIIIE/SftA"/>
</dbReference>
<dbReference type="AlphaFoldDB" id="A0A0F9C7D6"/>
<sequence>MPVKTRSRPKTRATSYRPRRTTPRRRPASRSRPRLPSLPSTPWLAIPAVLGISISMIWLAPLVVDAFETILTLFGIGLALLLIAIVFDARTALRGSLTINRTFLRIWCGLHLMLLSAFGVLGLFNPGWNVSDVSFREVSAGGDLGRLFAGSALGVLAWTAITLTGAGLLWPPAARAAGRAGLALLRGLASLGLPQHAGEALRSFFTALLPESDDEEEGDSEVEPYVPTLDEEWTEPPQAMKEAEPAPPIAVEDESETEEQEEEPASASSEEDEDSVIVTSAPEEKPSSYQRALPMGRPSGSGWELPPVDLLTETSEEELRPTDNEARAQLIVDTLASFGVNARVVSVSQGPTVTQFGVEPGWETKTRTVIARDEKGKPVYDKDGKPQYRTEVVSRTRVRVNRITALANDLTLALAAPAIRIEAPVPGRPVIGIEVPNHSTS</sequence>
<feature type="domain" description="FtsK alpha" evidence="3">
    <location>
        <begin position="305"/>
        <end position="373"/>
    </location>
</feature>
<evidence type="ECO:0000313" key="4">
    <source>
        <dbReference type="EMBL" id="KKL45248.1"/>
    </source>
</evidence>
<feature type="compositionally biased region" description="Acidic residues" evidence="1">
    <location>
        <begin position="211"/>
        <end position="222"/>
    </location>
</feature>
<feature type="compositionally biased region" description="Basic residues" evidence="1">
    <location>
        <begin position="1"/>
        <end position="33"/>
    </location>
</feature>
<dbReference type="PANTHER" id="PTHR22683:SF41">
    <property type="entry name" value="DNA TRANSLOCASE FTSK"/>
    <property type="match status" value="1"/>
</dbReference>
<keyword evidence="2" id="KW-1133">Transmembrane helix</keyword>